<comment type="caution">
    <text evidence="4">The sequence shown here is derived from an EMBL/GenBank/DDBJ whole genome shotgun (WGS) entry which is preliminary data.</text>
</comment>
<dbReference type="PANTHER" id="PTHR43158">
    <property type="entry name" value="SKFA PEPTIDE EXPORT ATP-BINDING PROTEIN SKFE"/>
    <property type="match status" value="1"/>
</dbReference>
<evidence type="ECO:0000259" key="3">
    <source>
        <dbReference type="PROSITE" id="PS50893"/>
    </source>
</evidence>
<dbReference type="InterPro" id="IPR003439">
    <property type="entry name" value="ABC_transporter-like_ATP-bd"/>
</dbReference>
<gene>
    <name evidence="4" type="ORF">H9895_11165</name>
</gene>
<evidence type="ECO:0000256" key="1">
    <source>
        <dbReference type="ARBA" id="ARBA00022741"/>
    </source>
</evidence>
<dbReference type="AlphaFoldDB" id="A0A9D1PQC9"/>
<name>A0A9D1PQC9_9BACI</name>
<dbReference type="InterPro" id="IPR017871">
    <property type="entry name" value="ABC_transporter-like_CS"/>
</dbReference>
<dbReference type="GO" id="GO:0016887">
    <property type="term" value="F:ATP hydrolysis activity"/>
    <property type="evidence" value="ECO:0007669"/>
    <property type="project" value="InterPro"/>
</dbReference>
<evidence type="ECO:0000256" key="2">
    <source>
        <dbReference type="ARBA" id="ARBA00022840"/>
    </source>
</evidence>
<reference evidence="4" key="1">
    <citation type="journal article" date="2021" name="PeerJ">
        <title>Extensive microbial diversity within the chicken gut microbiome revealed by metagenomics and culture.</title>
        <authorList>
            <person name="Gilroy R."/>
            <person name="Ravi A."/>
            <person name="Getino M."/>
            <person name="Pursley I."/>
            <person name="Horton D.L."/>
            <person name="Alikhan N.F."/>
            <person name="Baker D."/>
            <person name="Gharbi K."/>
            <person name="Hall N."/>
            <person name="Watson M."/>
            <person name="Adriaenssens E.M."/>
            <person name="Foster-Nyarko E."/>
            <person name="Jarju S."/>
            <person name="Secka A."/>
            <person name="Antonio M."/>
            <person name="Oren A."/>
            <person name="Chaudhuri R.R."/>
            <person name="La Ragione R."/>
            <person name="Hildebrand F."/>
            <person name="Pallen M.J."/>
        </authorList>
    </citation>
    <scope>NUCLEOTIDE SEQUENCE</scope>
    <source>
        <strain evidence="4">CHK169-2315</strain>
    </source>
</reference>
<dbReference type="Gene3D" id="3.40.50.300">
    <property type="entry name" value="P-loop containing nucleotide triphosphate hydrolases"/>
    <property type="match status" value="1"/>
</dbReference>
<accession>A0A9D1PQC9</accession>
<protein>
    <submittedName>
        <fullName evidence="4">ABC transporter ATP-binding protein</fullName>
    </submittedName>
</protein>
<dbReference type="InterPro" id="IPR003593">
    <property type="entry name" value="AAA+_ATPase"/>
</dbReference>
<feature type="non-terminal residue" evidence="4">
    <location>
        <position position="273"/>
    </location>
</feature>
<dbReference type="PROSITE" id="PS50893">
    <property type="entry name" value="ABC_TRANSPORTER_2"/>
    <property type="match status" value="1"/>
</dbReference>
<dbReference type="Pfam" id="PF00005">
    <property type="entry name" value="ABC_tran"/>
    <property type="match status" value="1"/>
</dbReference>
<keyword evidence="2 4" id="KW-0067">ATP-binding</keyword>
<sequence>MQLKVEHLTKTYKKTDALKNVSFTLNGPKIYGLLGRNGAGKTTFMDILAGLQLPTSGTVKVDGETPFNNRSITKNICMIKEGDNFQKEMKVKDIFKTCSIIYDHWDEQLVRDLVKLYKLPIKKRLKTYSKGMSSAVGIIVGLASNAPITIFDEPYIGLDAAGRKKFYNILLEQYEKNERMIIFSTHLIDEVSLLFEEVLILQEGELMLHEQAETLRNSAFVITGDVEEVKHFIANKHVMETKQIANMMTASIYGNKEEAKKAGFSVEGIPIQD</sequence>
<evidence type="ECO:0000313" key="4">
    <source>
        <dbReference type="EMBL" id="HIV75623.1"/>
    </source>
</evidence>
<feature type="domain" description="ABC transporter" evidence="3">
    <location>
        <begin position="3"/>
        <end position="228"/>
    </location>
</feature>
<evidence type="ECO:0000313" key="5">
    <source>
        <dbReference type="Proteomes" id="UP000823937"/>
    </source>
</evidence>
<dbReference type="PANTHER" id="PTHR43158:SF5">
    <property type="entry name" value="ABC TRANSPORTER, ATP-BINDING PROTEIN"/>
    <property type="match status" value="1"/>
</dbReference>
<dbReference type="SMART" id="SM00382">
    <property type="entry name" value="AAA"/>
    <property type="match status" value="1"/>
</dbReference>
<dbReference type="PROSITE" id="PS00211">
    <property type="entry name" value="ABC_TRANSPORTER_1"/>
    <property type="match status" value="1"/>
</dbReference>
<proteinExistence type="predicted"/>
<organism evidence="4 5">
    <name type="scientific">Candidatus Pseudogracilibacillus intestinigallinarum</name>
    <dbReference type="NCBI Taxonomy" id="2838742"/>
    <lineage>
        <taxon>Bacteria</taxon>
        <taxon>Bacillati</taxon>
        <taxon>Bacillota</taxon>
        <taxon>Bacilli</taxon>
        <taxon>Bacillales</taxon>
        <taxon>Bacillaceae</taxon>
        <taxon>Pseudogracilibacillus</taxon>
    </lineage>
</organism>
<reference evidence="4" key="2">
    <citation type="submission" date="2021-04" db="EMBL/GenBank/DDBJ databases">
        <authorList>
            <person name="Gilroy R."/>
        </authorList>
    </citation>
    <scope>NUCLEOTIDE SEQUENCE</scope>
    <source>
        <strain evidence="4">CHK169-2315</strain>
    </source>
</reference>
<dbReference type="Proteomes" id="UP000823937">
    <property type="component" value="Unassembled WGS sequence"/>
</dbReference>
<dbReference type="InterPro" id="IPR027417">
    <property type="entry name" value="P-loop_NTPase"/>
</dbReference>
<dbReference type="EMBL" id="DXHX01000159">
    <property type="protein sequence ID" value="HIV75623.1"/>
    <property type="molecule type" value="Genomic_DNA"/>
</dbReference>
<dbReference type="SUPFAM" id="SSF52540">
    <property type="entry name" value="P-loop containing nucleoside triphosphate hydrolases"/>
    <property type="match status" value="1"/>
</dbReference>
<dbReference type="GO" id="GO:0005524">
    <property type="term" value="F:ATP binding"/>
    <property type="evidence" value="ECO:0007669"/>
    <property type="project" value="UniProtKB-KW"/>
</dbReference>
<keyword evidence="1" id="KW-0547">Nucleotide-binding</keyword>
<dbReference type="CDD" id="cd03230">
    <property type="entry name" value="ABC_DR_subfamily_A"/>
    <property type="match status" value="1"/>
</dbReference>